<dbReference type="EnsemblPlants" id="EMT32825">
    <property type="protein sequence ID" value="EMT32825"/>
    <property type="gene ID" value="F775_15275"/>
</dbReference>
<name>M8C688_AEGTA</name>
<organism evidence="2">
    <name type="scientific">Aegilops tauschii</name>
    <name type="common">Tausch's goatgrass</name>
    <name type="synonym">Aegilops squarrosa</name>
    <dbReference type="NCBI Taxonomy" id="37682"/>
    <lineage>
        <taxon>Eukaryota</taxon>
        <taxon>Viridiplantae</taxon>
        <taxon>Streptophyta</taxon>
        <taxon>Embryophyta</taxon>
        <taxon>Tracheophyta</taxon>
        <taxon>Spermatophyta</taxon>
        <taxon>Magnoliopsida</taxon>
        <taxon>Liliopsida</taxon>
        <taxon>Poales</taxon>
        <taxon>Poaceae</taxon>
        <taxon>BOP clade</taxon>
        <taxon>Pooideae</taxon>
        <taxon>Triticodae</taxon>
        <taxon>Triticeae</taxon>
        <taxon>Triticinae</taxon>
        <taxon>Aegilops</taxon>
    </lineage>
</organism>
<evidence type="ECO:0000313" key="2">
    <source>
        <dbReference type="EnsemblPlants" id="EMT32825"/>
    </source>
</evidence>
<dbReference type="AlphaFoldDB" id="M8C688"/>
<dbReference type="Pfam" id="PF03478">
    <property type="entry name" value="Beta-prop_KIB1-4"/>
    <property type="match status" value="1"/>
</dbReference>
<dbReference type="InterPro" id="IPR005174">
    <property type="entry name" value="KIB1-4_b-propeller"/>
</dbReference>
<dbReference type="PANTHER" id="PTHR34708">
    <property type="entry name" value="OS07G0440000 PROTEIN"/>
    <property type="match status" value="1"/>
</dbReference>
<evidence type="ECO:0000259" key="1">
    <source>
        <dbReference type="Pfam" id="PF03478"/>
    </source>
</evidence>
<sequence>MAPPLRPWADLHADLFTAIVDHLRSLRDYVSVRGVCAEWRSALPSASPCVLVLDDLQPPVPTPVQCLGFPLYNTRAYALSIPMQRTFHLPMLRWHSSSVIGSSRGYLIIASGVDRRRPGVLLLNPVTGEPIELLPLPYKHYPYPRRVVLGPNPRPGCYTAVAIFYHEYATKVAYVTSGDAEWTIAKVGVNGAKLVDLIYNAERCRVYCLDEHGDVQVLHIPRCGRMQEHTVTPLLADRVGPTFAPPYQAVSSKISFMRLFFCEGALYQVWQNTGVTMRFRLPAGGVFTMSTDEILVLRYYPEQWPYWDAVKDLGGYSVFIGHNNTALVQAEAVLGCRFDLPMLGCHSSCVTGSTQGYLTVADVDAGCRRVLFLNPVSGEQIRLLPLPYC</sequence>
<feature type="domain" description="KIB1-4 beta-propeller" evidence="1">
    <location>
        <begin position="80"/>
        <end position="339"/>
    </location>
</feature>
<reference evidence="2" key="1">
    <citation type="submission" date="2015-06" db="UniProtKB">
        <authorList>
            <consortium name="EnsemblPlants"/>
        </authorList>
    </citation>
    <scope>IDENTIFICATION</scope>
</reference>
<protein>
    <recommendedName>
        <fullName evidence="1">KIB1-4 beta-propeller domain-containing protein</fullName>
    </recommendedName>
</protein>
<accession>M8C688</accession>
<dbReference type="PANTHER" id="PTHR34708:SF4">
    <property type="entry name" value="DUF295 DOMAIN-CONTAINING PROTEIN"/>
    <property type="match status" value="1"/>
</dbReference>
<proteinExistence type="predicted"/>
<dbReference type="ExpressionAtlas" id="M8C688">
    <property type="expression patterns" value="baseline"/>
</dbReference>